<keyword evidence="3" id="KW-1185">Reference proteome</keyword>
<feature type="compositionally biased region" description="Polar residues" evidence="1">
    <location>
        <begin position="19"/>
        <end position="29"/>
    </location>
</feature>
<evidence type="ECO:0000313" key="3">
    <source>
        <dbReference type="Proteomes" id="UP000481153"/>
    </source>
</evidence>
<accession>A0A6G0XBQ2</accession>
<reference evidence="2 3" key="1">
    <citation type="submission" date="2019-07" db="EMBL/GenBank/DDBJ databases">
        <title>Genomics analysis of Aphanomyces spp. identifies a new class of oomycete effector associated with host adaptation.</title>
        <authorList>
            <person name="Gaulin E."/>
        </authorList>
    </citation>
    <scope>NUCLEOTIDE SEQUENCE [LARGE SCALE GENOMIC DNA]</scope>
    <source>
        <strain evidence="2 3">ATCC 201684</strain>
    </source>
</reference>
<proteinExistence type="predicted"/>
<dbReference type="AlphaFoldDB" id="A0A6G0XBQ2"/>
<evidence type="ECO:0000256" key="1">
    <source>
        <dbReference type="SAM" id="MobiDB-lite"/>
    </source>
</evidence>
<dbReference type="Proteomes" id="UP000481153">
    <property type="component" value="Unassembled WGS sequence"/>
</dbReference>
<dbReference type="EMBL" id="VJMJ01000084">
    <property type="protein sequence ID" value="KAF0737498.1"/>
    <property type="molecule type" value="Genomic_DNA"/>
</dbReference>
<feature type="region of interest" description="Disordered" evidence="1">
    <location>
        <begin position="16"/>
        <end position="37"/>
    </location>
</feature>
<comment type="caution">
    <text evidence="2">The sequence shown here is derived from an EMBL/GenBank/DDBJ whole genome shotgun (WGS) entry which is preliminary data.</text>
</comment>
<evidence type="ECO:0000313" key="2">
    <source>
        <dbReference type="EMBL" id="KAF0737498.1"/>
    </source>
</evidence>
<feature type="compositionally biased region" description="Low complexity" evidence="1">
    <location>
        <begin position="71"/>
        <end position="82"/>
    </location>
</feature>
<dbReference type="VEuPathDB" id="FungiDB:AeMF1_011424"/>
<protein>
    <submittedName>
        <fullName evidence="2">Uncharacterized protein</fullName>
    </submittedName>
</protein>
<gene>
    <name evidence="2" type="ORF">Ae201684_006658</name>
</gene>
<sequence>MSRVVHQTILLVRRPVRGFNNNQQSQSDGATPKRTREKTRYLQDINMAFLGGAYLGYQAHAKEQRRKDESNQQLSASARSLAAETRKLKKRLAQMQHSLDQLDKHDHCHPCASMGMPSNMDGSSPAGSVHVNE</sequence>
<feature type="compositionally biased region" description="Basic and acidic residues" evidence="1">
    <location>
        <begin position="61"/>
        <end position="70"/>
    </location>
</feature>
<feature type="region of interest" description="Disordered" evidence="1">
    <location>
        <begin position="61"/>
        <end position="82"/>
    </location>
</feature>
<organism evidence="2 3">
    <name type="scientific">Aphanomyces euteiches</name>
    <dbReference type="NCBI Taxonomy" id="100861"/>
    <lineage>
        <taxon>Eukaryota</taxon>
        <taxon>Sar</taxon>
        <taxon>Stramenopiles</taxon>
        <taxon>Oomycota</taxon>
        <taxon>Saprolegniomycetes</taxon>
        <taxon>Saprolegniales</taxon>
        <taxon>Verrucalvaceae</taxon>
        <taxon>Aphanomyces</taxon>
    </lineage>
</organism>
<name>A0A6G0XBQ2_9STRA</name>